<dbReference type="Gene3D" id="3.30.60.230">
    <property type="entry name" value="Lsr2, dimerization domain"/>
    <property type="match status" value="1"/>
</dbReference>
<dbReference type="InterPro" id="IPR036625">
    <property type="entry name" value="E3-bd_dom_sf"/>
</dbReference>
<dbReference type="Pfam" id="PF23359">
    <property type="entry name" value="Lsr2_DNA-bd"/>
    <property type="match status" value="1"/>
</dbReference>
<evidence type="ECO:0000256" key="1">
    <source>
        <dbReference type="ARBA" id="ARBA00023125"/>
    </source>
</evidence>
<reference evidence="5" key="1">
    <citation type="journal article" date="2019" name="Int. J. Syst. Evol. Microbiol.">
        <title>The Global Catalogue of Microorganisms (GCM) 10K type strain sequencing project: providing services to taxonomists for standard genome sequencing and annotation.</title>
        <authorList>
            <consortium name="The Broad Institute Genomics Platform"/>
            <consortium name="The Broad Institute Genome Sequencing Center for Infectious Disease"/>
            <person name="Wu L."/>
            <person name="Ma J."/>
        </authorList>
    </citation>
    <scope>NUCLEOTIDE SEQUENCE [LARGE SCALE GENOMIC DNA]</scope>
    <source>
        <strain evidence="5">CCUG 52478</strain>
    </source>
</reference>
<organism evidence="4 5">
    <name type="scientific">Nocardioides ginsengisoli</name>
    <dbReference type="NCBI Taxonomy" id="363868"/>
    <lineage>
        <taxon>Bacteria</taxon>
        <taxon>Bacillati</taxon>
        <taxon>Actinomycetota</taxon>
        <taxon>Actinomycetes</taxon>
        <taxon>Propionibacteriales</taxon>
        <taxon>Nocardioidaceae</taxon>
        <taxon>Nocardioides</taxon>
    </lineage>
</organism>
<evidence type="ECO:0000259" key="2">
    <source>
        <dbReference type="Pfam" id="PF11774"/>
    </source>
</evidence>
<dbReference type="Gene3D" id="4.10.320.10">
    <property type="entry name" value="E3-binding domain"/>
    <property type="match status" value="1"/>
</dbReference>
<evidence type="ECO:0000259" key="3">
    <source>
        <dbReference type="Pfam" id="PF23359"/>
    </source>
</evidence>
<sequence>MAQKVNIILVDDIDGSDATQTVTFGLDGANYEIDLNDKNANALRDAIAPYVGHARKVSRGGSAPKRGRAAAAAAGGASAKEIREWARDNGFTVPERGRIPADVRQAFDGAH</sequence>
<feature type="domain" description="Lsr2 dimerization" evidence="2">
    <location>
        <begin position="1"/>
        <end position="57"/>
    </location>
</feature>
<dbReference type="Pfam" id="PF11774">
    <property type="entry name" value="Lsr2"/>
    <property type="match status" value="1"/>
</dbReference>
<protein>
    <submittedName>
        <fullName evidence="4">Lsr2 family protein</fullName>
    </submittedName>
</protein>
<dbReference type="InterPro" id="IPR055370">
    <property type="entry name" value="Lsr2_DNA-bd"/>
</dbReference>
<dbReference type="EMBL" id="JBHTLX010000012">
    <property type="protein sequence ID" value="MFD1248050.1"/>
    <property type="molecule type" value="Genomic_DNA"/>
</dbReference>
<dbReference type="RefSeq" id="WP_367918600.1">
    <property type="nucleotide sequence ID" value="NZ_BAABAC010000013.1"/>
</dbReference>
<gene>
    <name evidence="4" type="ORF">ACFQ3F_09640</name>
</gene>
<comment type="caution">
    <text evidence="4">The sequence shown here is derived from an EMBL/GenBank/DDBJ whole genome shotgun (WGS) entry which is preliminary data.</text>
</comment>
<keyword evidence="1" id="KW-0238">DNA-binding</keyword>
<proteinExistence type="predicted"/>
<evidence type="ECO:0000313" key="4">
    <source>
        <dbReference type="EMBL" id="MFD1248050.1"/>
    </source>
</evidence>
<feature type="domain" description="Lsr2 DNA-binding" evidence="3">
    <location>
        <begin position="76"/>
        <end position="110"/>
    </location>
</feature>
<dbReference type="InterPro" id="IPR024412">
    <property type="entry name" value="Lsr2_dim_dom"/>
</dbReference>
<accession>A0ABW3VZ25</accession>
<dbReference type="Proteomes" id="UP001597229">
    <property type="component" value="Unassembled WGS sequence"/>
</dbReference>
<name>A0ABW3VZ25_9ACTN</name>
<evidence type="ECO:0000313" key="5">
    <source>
        <dbReference type="Proteomes" id="UP001597229"/>
    </source>
</evidence>
<keyword evidence="5" id="KW-1185">Reference proteome</keyword>
<dbReference type="InterPro" id="IPR042261">
    <property type="entry name" value="Lsr2-like_dimerization"/>
</dbReference>